<evidence type="ECO:0000256" key="1">
    <source>
        <dbReference type="SAM" id="MobiDB-lite"/>
    </source>
</evidence>
<evidence type="ECO:0000313" key="3">
    <source>
        <dbReference type="Proteomes" id="UP000887013"/>
    </source>
</evidence>
<name>A0A8X6N096_NEPPI</name>
<accession>A0A8X6N096</accession>
<protein>
    <submittedName>
        <fullName evidence="2">Uncharacterized protein</fullName>
    </submittedName>
</protein>
<organism evidence="2 3">
    <name type="scientific">Nephila pilipes</name>
    <name type="common">Giant wood spider</name>
    <name type="synonym">Nephila maculata</name>
    <dbReference type="NCBI Taxonomy" id="299642"/>
    <lineage>
        <taxon>Eukaryota</taxon>
        <taxon>Metazoa</taxon>
        <taxon>Ecdysozoa</taxon>
        <taxon>Arthropoda</taxon>
        <taxon>Chelicerata</taxon>
        <taxon>Arachnida</taxon>
        <taxon>Araneae</taxon>
        <taxon>Araneomorphae</taxon>
        <taxon>Entelegynae</taxon>
        <taxon>Araneoidea</taxon>
        <taxon>Nephilidae</taxon>
        <taxon>Nephila</taxon>
    </lineage>
</organism>
<reference evidence="2" key="1">
    <citation type="submission" date="2020-08" db="EMBL/GenBank/DDBJ databases">
        <title>Multicomponent nature underlies the extraordinary mechanical properties of spider dragline silk.</title>
        <authorList>
            <person name="Kono N."/>
            <person name="Nakamura H."/>
            <person name="Mori M."/>
            <person name="Yoshida Y."/>
            <person name="Ohtoshi R."/>
            <person name="Malay A.D."/>
            <person name="Moran D.A.P."/>
            <person name="Tomita M."/>
            <person name="Numata K."/>
            <person name="Arakawa K."/>
        </authorList>
    </citation>
    <scope>NUCLEOTIDE SEQUENCE</scope>
</reference>
<comment type="caution">
    <text evidence="2">The sequence shown here is derived from an EMBL/GenBank/DDBJ whole genome shotgun (WGS) entry which is preliminary data.</text>
</comment>
<dbReference type="Proteomes" id="UP000887013">
    <property type="component" value="Unassembled WGS sequence"/>
</dbReference>
<proteinExistence type="predicted"/>
<sequence length="99" mass="11460">MRSKYLRNPKIHNNKTKKRHISAKESLTQCELGVVPNGWDKPFFLCIRFIIITLFDCEQNTRIGQQRPGIMSGASPKSSRYCSPVRHDHNHTLRLTTLP</sequence>
<keyword evidence="3" id="KW-1185">Reference proteome</keyword>
<dbReference type="AlphaFoldDB" id="A0A8X6N096"/>
<feature type="region of interest" description="Disordered" evidence="1">
    <location>
        <begin position="1"/>
        <end position="20"/>
    </location>
</feature>
<gene>
    <name evidence="2" type="ORF">NPIL_396691</name>
</gene>
<evidence type="ECO:0000313" key="2">
    <source>
        <dbReference type="EMBL" id="GFS87357.1"/>
    </source>
</evidence>
<feature type="region of interest" description="Disordered" evidence="1">
    <location>
        <begin position="66"/>
        <end position="85"/>
    </location>
</feature>
<dbReference type="EMBL" id="BMAW01004173">
    <property type="protein sequence ID" value="GFS87357.1"/>
    <property type="molecule type" value="Genomic_DNA"/>
</dbReference>